<evidence type="ECO:0000313" key="2">
    <source>
        <dbReference type="EMBL" id="GBP11469.1"/>
    </source>
</evidence>
<dbReference type="Proteomes" id="UP000299102">
    <property type="component" value="Unassembled WGS sequence"/>
</dbReference>
<evidence type="ECO:0000313" key="3">
    <source>
        <dbReference type="Proteomes" id="UP000299102"/>
    </source>
</evidence>
<name>A0A4C1TAE0_EUMVA</name>
<feature type="region of interest" description="Disordered" evidence="1">
    <location>
        <begin position="15"/>
        <end position="44"/>
    </location>
</feature>
<sequence length="90" mass="10049">MNLDIPIVVSSKTNNLNHVHGETDGRRGAQGAGPGRAETNQRLKDLRVRPRPLAIHARAAAAWRTRRRRVDTTIFPIKTLIVSGMPIEYN</sequence>
<evidence type="ECO:0000256" key="1">
    <source>
        <dbReference type="SAM" id="MobiDB-lite"/>
    </source>
</evidence>
<organism evidence="2 3">
    <name type="scientific">Eumeta variegata</name>
    <name type="common">Bagworm moth</name>
    <name type="synonym">Eumeta japonica</name>
    <dbReference type="NCBI Taxonomy" id="151549"/>
    <lineage>
        <taxon>Eukaryota</taxon>
        <taxon>Metazoa</taxon>
        <taxon>Ecdysozoa</taxon>
        <taxon>Arthropoda</taxon>
        <taxon>Hexapoda</taxon>
        <taxon>Insecta</taxon>
        <taxon>Pterygota</taxon>
        <taxon>Neoptera</taxon>
        <taxon>Endopterygota</taxon>
        <taxon>Lepidoptera</taxon>
        <taxon>Glossata</taxon>
        <taxon>Ditrysia</taxon>
        <taxon>Tineoidea</taxon>
        <taxon>Psychidae</taxon>
        <taxon>Oiketicinae</taxon>
        <taxon>Eumeta</taxon>
    </lineage>
</organism>
<proteinExistence type="predicted"/>
<protein>
    <submittedName>
        <fullName evidence="2">Uncharacterized protein</fullName>
    </submittedName>
</protein>
<accession>A0A4C1TAE0</accession>
<dbReference type="AlphaFoldDB" id="A0A4C1TAE0"/>
<keyword evidence="3" id="KW-1185">Reference proteome</keyword>
<gene>
    <name evidence="2" type="ORF">EVAR_72269_1</name>
</gene>
<comment type="caution">
    <text evidence="2">The sequence shown here is derived from an EMBL/GenBank/DDBJ whole genome shotgun (WGS) entry which is preliminary data.</text>
</comment>
<dbReference type="EMBL" id="BGZK01004893">
    <property type="protein sequence ID" value="GBP11469.1"/>
    <property type="molecule type" value="Genomic_DNA"/>
</dbReference>
<reference evidence="2 3" key="1">
    <citation type="journal article" date="2019" name="Commun. Biol.">
        <title>The bagworm genome reveals a unique fibroin gene that provides high tensile strength.</title>
        <authorList>
            <person name="Kono N."/>
            <person name="Nakamura H."/>
            <person name="Ohtoshi R."/>
            <person name="Tomita M."/>
            <person name="Numata K."/>
            <person name="Arakawa K."/>
        </authorList>
    </citation>
    <scope>NUCLEOTIDE SEQUENCE [LARGE SCALE GENOMIC DNA]</scope>
</reference>